<dbReference type="PANTHER" id="PTHR43095:SF1">
    <property type="entry name" value="AUTOINDUCER-2 KINASE"/>
    <property type="match status" value="1"/>
</dbReference>
<dbReference type="InterPro" id="IPR018485">
    <property type="entry name" value="FGGY_C"/>
</dbReference>
<reference evidence="7 8" key="1">
    <citation type="submission" date="2014-04" db="EMBL/GenBank/DDBJ databases">
        <title>Draft genome sequence of Pantoea beijingensis strain LMG 27579, an emerging pathogen to Pleurotus eryngii with potential industrial application.</title>
        <authorList>
            <person name="Xu F."/>
            <person name="Liu Y."/>
            <person name="Wang S."/>
            <person name="Yin Y."/>
            <person name="Ma Y."/>
            <person name="Zhao S."/>
            <person name="Rong C."/>
        </authorList>
    </citation>
    <scope>NUCLEOTIDE SEQUENCE [LARGE SCALE GENOMIC DNA]</scope>
    <source>
        <strain evidence="7 8">LMG 27579</strain>
    </source>
</reference>
<comment type="similarity">
    <text evidence="1">Belongs to the FGGY kinase family.</text>
</comment>
<evidence type="ECO:0000256" key="1">
    <source>
        <dbReference type="ARBA" id="ARBA00009156"/>
    </source>
</evidence>
<keyword evidence="4 7" id="KW-0418">Kinase</keyword>
<dbReference type="AlphaFoldDB" id="A0A443IDD5"/>
<proteinExistence type="inferred from homology"/>
<dbReference type="SUPFAM" id="SSF53067">
    <property type="entry name" value="Actin-like ATPase domain"/>
    <property type="match status" value="2"/>
</dbReference>
<dbReference type="Proteomes" id="UP000288794">
    <property type="component" value="Unassembled WGS sequence"/>
</dbReference>
<evidence type="ECO:0000259" key="5">
    <source>
        <dbReference type="Pfam" id="PF00370"/>
    </source>
</evidence>
<protein>
    <submittedName>
        <fullName evidence="7">Autoinducer kinase</fullName>
    </submittedName>
</protein>
<evidence type="ECO:0000313" key="7">
    <source>
        <dbReference type="EMBL" id="RWR02218.1"/>
    </source>
</evidence>
<evidence type="ECO:0000313" key="8">
    <source>
        <dbReference type="Proteomes" id="UP000288794"/>
    </source>
</evidence>
<dbReference type="Gene3D" id="3.30.420.40">
    <property type="match status" value="2"/>
</dbReference>
<name>A0A443IDD5_9GAMM</name>
<dbReference type="GO" id="GO:0071518">
    <property type="term" value="F:autoinducer-2 kinase activity"/>
    <property type="evidence" value="ECO:0007669"/>
    <property type="project" value="InterPro"/>
</dbReference>
<evidence type="ECO:0000256" key="4">
    <source>
        <dbReference type="ARBA" id="ARBA00022777"/>
    </source>
</evidence>
<dbReference type="Pfam" id="PF00370">
    <property type="entry name" value="FGGY_N"/>
    <property type="match status" value="1"/>
</dbReference>
<feature type="domain" description="Carbohydrate kinase FGGY C-terminal" evidence="6">
    <location>
        <begin position="285"/>
        <end position="470"/>
    </location>
</feature>
<dbReference type="InterPro" id="IPR018484">
    <property type="entry name" value="FGGY_N"/>
</dbReference>
<dbReference type="EMBL" id="JMEE01000028">
    <property type="protein sequence ID" value="RWR02218.1"/>
    <property type="molecule type" value="Genomic_DNA"/>
</dbReference>
<organism evidence="7 8">
    <name type="scientific">[Pantoea] beijingensis</name>
    <dbReference type="NCBI Taxonomy" id="1324864"/>
    <lineage>
        <taxon>Bacteria</taxon>
        <taxon>Pseudomonadati</taxon>
        <taxon>Pseudomonadota</taxon>
        <taxon>Gammaproteobacteria</taxon>
        <taxon>Enterobacterales</taxon>
        <taxon>Erwiniaceae</taxon>
        <taxon>Erwinia</taxon>
    </lineage>
</organism>
<feature type="domain" description="Carbohydrate kinase FGGY N-terminal" evidence="5">
    <location>
        <begin position="17"/>
        <end position="262"/>
    </location>
</feature>
<dbReference type="InterPro" id="IPR050406">
    <property type="entry name" value="FGGY_Carb_Kinase"/>
</dbReference>
<accession>A0A443IDD5</accession>
<dbReference type="NCBIfam" id="NF008187">
    <property type="entry name" value="PRK10939.1"/>
    <property type="match status" value="1"/>
</dbReference>
<dbReference type="InterPro" id="IPR033676">
    <property type="entry name" value="AI-2_kinase"/>
</dbReference>
<dbReference type="InterPro" id="IPR043129">
    <property type="entry name" value="ATPase_NBD"/>
</dbReference>
<dbReference type="Pfam" id="PF02782">
    <property type="entry name" value="FGGY_C"/>
    <property type="match status" value="1"/>
</dbReference>
<keyword evidence="2" id="KW-0963">Cytoplasm</keyword>
<evidence type="ECO:0000259" key="6">
    <source>
        <dbReference type="Pfam" id="PF02782"/>
    </source>
</evidence>
<dbReference type="CDD" id="cd07775">
    <property type="entry name" value="ASKHA_NBD_FGGY_AI-2K"/>
    <property type="match status" value="1"/>
</dbReference>
<dbReference type="GO" id="GO:0005975">
    <property type="term" value="P:carbohydrate metabolic process"/>
    <property type="evidence" value="ECO:0007669"/>
    <property type="project" value="InterPro"/>
</dbReference>
<evidence type="ECO:0000256" key="3">
    <source>
        <dbReference type="ARBA" id="ARBA00022679"/>
    </source>
</evidence>
<evidence type="ECO:0000256" key="2">
    <source>
        <dbReference type="ARBA" id="ARBA00022490"/>
    </source>
</evidence>
<keyword evidence="8" id="KW-1185">Reference proteome</keyword>
<keyword evidence="3" id="KW-0808">Transferase</keyword>
<gene>
    <name evidence="7" type="ORF">ED28_09115</name>
</gene>
<dbReference type="GO" id="GO:0009372">
    <property type="term" value="P:quorum sensing"/>
    <property type="evidence" value="ECO:0007669"/>
    <property type="project" value="InterPro"/>
</dbReference>
<dbReference type="PANTHER" id="PTHR43095">
    <property type="entry name" value="SUGAR KINASE"/>
    <property type="match status" value="1"/>
</dbReference>
<sequence length="532" mass="57619">MTMISTLNTEDERTCLMALDAGTGSIRAVIFNLHGEQLGTGQAEWEHLSVAGVPGSMEFDLHKNWQLTCRCIQQALQQARLSASAIRAVAACSMREGIVLYNKSGEAIWACANVDARASREVAELKEIHDFHFESEVYACSGQTLALSAMPRLLWLAHHRPEIYRQTATVTMISDWLAYMLSGELAVDPSNAGTTGMLALSTRNWHPELLDMAGLRADILSPVAETGTRLGYITARAAETCGLKAGTPVGMGGGDVQLGSLGLGLVRPGQTAVLGGTFWQQVVNLSEPVTDPAMNIRINPHVIPGMAQAESISFFTGLTMRWFRDAFCDEEKRAAQRLGIDAYTLLEEMAARVPAGCWGITPIFSDAMHFKHWYHAAPSFINLSIDPEKCNKPTLFRALEENAAIVSACNLDQIALFSGVRAESLVFAGGGSKGKLWCQILSDVTGVPVKVPVVKEATALGCAIAAGVAAGIYRTLADTGEALVRWEREYHPNSANHSGYQVQKANWQAIYAQQLGLVDRDLTTPMWKAPGL</sequence>
<dbReference type="InterPro" id="IPR000577">
    <property type="entry name" value="Carb_kinase_FGGY"/>
</dbReference>
<comment type="caution">
    <text evidence="7">The sequence shown here is derived from an EMBL/GenBank/DDBJ whole genome shotgun (WGS) entry which is preliminary data.</text>
</comment>
<dbReference type="PIRSF" id="PIRSF000538">
    <property type="entry name" value="GlpK"/>
    <property type="match status" value="1"/>
</dbReference>